<protein>
    <submittedName>
        <fullName evidence="2">Uncharacterized protein</fullName>
    </submittedName>
</protein>
<dbReference type="AlphaFoldDB" id="A0AAD4LEY8"/>
<feature type="region of interest" description="Disordered" evidence="1">
    <location>
        <begin position="1"/>
        <end position="154"/>
    </location>
</feature>
<evidence type="ECO:0000313" key="2">
    <source>
        <dbReference type="EMBL" id="KAH8989088.1"/>
    </source>
</evidence>
<name>A0AAD4LEY8_9AGAM</name>
<evidence type="ECO:0000313" key="3">
    <source>
        <dbReference type="Proteomes" id="UP001201163"/>
    </source>
</evidence>
<sequence>MPSFFSKFASRAARESSSIDVTPALEPSMAATRAAIPLADPQSPMTASGSAPPLEPYNPSPEPSHEVSSPIPFRNPSEPDIFQILGSPGPYSSSSFHSTSSLIPSDAPSEADSFQSPGLLGSYHTPAAQSSSSVASSDISTESESSESSNRYTPSRADVIATRSIFLRHFPSELVDIILAAADYYPHAIFAMPTRHFNHPLAVREGRFQTMLTSPIVDSEFISHVVIRTESHDQGWSSYPRDQGSFNNSWTWLELAIVRNPTESAPTETPPNWRIYTNLHASRTWQTNEVVLDKSNEIIGALRPGDSLAIWAEARFPGWVNMVRSAKIEVVYRL</sequence>
<feature type="compositionally biased region" description="Pro residues" evidence="1">
    <location>
        <begin position="53"/>
        <end position="62"/>
    </location>
</feature>
<dbReference type="Proteomes" id="UP001201163">
    <property type="component" value="Unassembled WGS sequence"/>
</dbReference>
<comment type="caution">
    <text evidence="2">The sequence shown here is derived from an EMBL/GenBank/DDBJ whole genome shotgun (WGS) entry which is preliminary data.</text>
</comment>
<evidence type="ECO:0000256" key="1">
    <source>
        <dbReference type="SAM" id="MobiDB-lite"/>
    </source>
</evidence>
<reference evidence="2" key="1">
    <citation type="submission" date="2022-01" db="EMBL/GenBank/DDBJ databases">
        <title>Comparative genomics reveals a dynamic genome evolution in the ectomycorrhizal milk-cap (Lactarius) mushrooms.</title>
        <authorList>
            <consortium name="DOE Joint Genome Institute"/>
            <person name="Lebreton A."/>
            <person name="Tang N."/>
            <person name="Kuo A."/>
            <person name="LaButti K."/>
            <person name="Drula E."/>
            <person name="Barry K."/>
            <person name="Clum A."/>
            <person name="Lipzen A."/>
            <person name="Mousain D."/>
            <person name="Ng V."/>
            <person name="Wang R."/>
            <person name="Wang X."/>
            <person name="Dai Y."/>
            <person name="Henrissat B."/>
            <person name="Grigoriev I.V."/>
            <person name="Guerin-Laguette A."/>
            <person name="Yu F."/>
            <person name="Martin F.M."/>
        </authorList>
    </citation>
    <scope>NUCLEOTIDE SEQUENCE</scope>
    <source>
        <strain evidence="2">QP</strain>
    </source>
</reference>
<proteinExistence type="predicted"/>
<organism evidence="2 3">
    <name type="scientific">Lactarius akahatsu</name>
    <dbReference type="NCBI Taxonomy" id="416441"/>
    <lineage>
        <taxon>Eukaryota</taxon>
        <taxon>Fungi</taxon>
        <taxon>Dikarya</taxon>
        <taxon>Basidiomycota</taxon>
        <taxon>Agaricomycotina</taxon>
        <taxon>Agaricomycetes</taxon>
        <taxon>Russulales</taxon>
        <taxon>Russulaceae</taxon>
        <taxon>Lactarius</taxon>
    </lineage>
</organism>
<keyword evidence="3" id="KW-1185">Reference proteome</keyword>
<feature type="compositionally biased region" description="Low complexity" evidence="1">
    <location>
        <begin position="130"/>
        <end position="149"/>
    </location>
</feature>
<feature type="compositionally biased region" description="Low complexity" evidence="1">
    <location>
        <begin position="87"/>
        <end position="105"/>
    </location>
</feature>
<accession>A0AAD4LEY8</accession>
<gene>
    <name evidence="2" type="ORF">EDB92DRAFT_1869523</name>
</gene>
<dbReference type="EMBL" id="JAKELL010000039">
    <property type="protein sequence ID" value="KAH8989088.1"/>
    <property type="molecule type" value="Genomic_DNA"/>
</dbReference>